<feature type="transmembrane region" description="Helical" evidence="6">
    <location>
        <begin position="12"/>
        <end position="34"/>
    </location>
</feature>
<dbReference type="PRINTS" id="PR00259">
    <property type="entry name" value="TMFOUR"/>
</dbReference>
<keyword evidence="5 6" id="KW-0472">Membrane</keyword>
<dbReference type="InterPro" id="IPR000301">
    <property type="entry name" value="Tetraspanin_animals"/>
</dbReference>
<dbReference type="InterPro" id="IPR008952">
    <property type="entry name" value="Tetraspanin_EC2_sf"/>
</dbReference>
<accession>A0A7M7LLF9</accession>
<evidence type="ECO:0000256" key="6">
    <source>
        <dbReference type="RuleBase" id="RU361218"/>
    </source>
</evidence>
<dbReference type="GO" id="GO:0005886">
    <property type="term" value="C:plasma membrane"/>
    <property type="evidence" value="ECO:0000318"/>
    <property type="project" value="GO_Central"/>
</dbReference>
<dbReference type="CDD" id="cd03127">
    <property type="entry name" value="tetraspanin_LEL"/>
    <property type="match status" value="1"/>
</dbReference>
<name>A0A7M7LLF9_STRPU</name>
<dbReference type="AlphaFoldDB" id="A0A7M7LLF9"/>
<dbReference type="PIRSF" id="PIRSF002419">
    <property type="entry name" value="Tetraspanin"/>
    <property type="match status" value="1"/>
</dbReference>
<dbReference type="KEGG" id="spu:100891618"/>
<evidence type="ECO:0000256" key="3">
    <source>
        <dbReference type="ARBA" id="ARBA00022692"/>
    </source>
</evidence>
<reference evidence="7" key="2">
    <citation type="submission" date="2021-01" db="UniProtKB">
        <authorList>
            <consortium name="EnsemblMetazoa"/>
        </authorList>
    </citation>
    <scope>IDENTIFICATION</scope>
</reference>
<keyword evidence="4 6" id="KW-1133">Transmembrane helix</keyword>
<dbReference type="InParanoid" id="A0A7M7LLF9"/>
<dbReference type="SUPFAM" id="SSF48652">
    <property type="entry name" value="Tetraspanin"/>
    <property type="match status" value="1"/>
</dbReference>
<dbReference type="RefSeq" id="XP_003727534.2">
    <property type="nucleotide sequence ID" value="XM_003727486.3"/>
</dbReference>
<evidence type="ECO:0000256" key="2">
    <source>
        <dbReference type="ARBA" id="ARBA00006840"/>
    </source>
</evidence>
<keyword evidence="3 6" id="KW-0812">Transmembrane</keyword>
<proteinExistence type="inferred from homology"/>
<dbReference type="Gene3D" id="1.10.1450.10">
    <property type="entry name" value="Tetraspanin"/>
    <property type="match status" value="1"/>
</dbReference>
<organism evidence="7 8">
    <name type="scientific">Strongylocentrotus purpuratus</name>
    <name type="common">Purple sea urchin</name>
    <dbReference type="NCBI Taxonomy" id="7668"/>
    <lineage>
        <taxon>Eukaryota</taxon>
        <taxon>Metazoa</taxon>
        <taxon>Echinodermata</taxon>
        <taxon>Eleutherozoa</taxon>
        <taxon>Echinozoa</taxon>
        <taxon>Echinoidea</taxon>
        <taxon>Euechinoidea</taxon>
        <taxon>Echinacea</taxon>
        <taxon>Camarodonta</taxon>
        <taxon>Echinidea</taxon>
        <taxon>Strongylocentrotidae</taxon>
        <taxon>Strongylocentrotus</taxon>
    </lineage>
</organism>
<dbReference type="OrthoDB" id="10033535at2759"/>
<dbReference type="InterPro" id="IPR018499">
    <property type="entry name" value="Tetraspanin/Peripherin"/>
</dbReference>
<sequence>MVAGCGPKIAKCFLFVLNICLWICSIALIGGGAYVTANYNDYVDLFADDTILVVSWSAIGIGLFIFVVGFSGCCGALSESSCLLKMYFMFVLIIVLAEFALGILTFVYSSDIEESLMEGMQKTINETYNDKEGATDAVDDIQTLFECCGASGYEDYMYSQYLDVGLAVPKSCCYKNSTGTANCTGGAKGQPTYPDLVWKDGCVSASKETIESHYIIIGAVAFGFIVFEILTMVFACCVISGIGNSGYDKYA</sequence>
<dbReference type="FunFam" id="1.10.1450.10:FF:000082">
    <property type="entry name" value="Tetraspanin"/>
    <property type="match status" value="1"/>
</dbReference>
<dbReference type="Pfam" id="PF00335">
    <property type="entry name" value="Tetraspanin"/>
    <property type="match status" value="1"/>
</dbReference>
<dbReference type="PANTHER" id="PTHR19282:SF519">
    <property type="entry name" value="TETRASPANIN"/>
    <property type="match status" value="1"/>
</dbReference>
<dbReference type="GeneID" id="100891618"/>
<evidence type="ECO:0000313" key="8">
    <source>
        <dbReference type="Proteomes" id="UP000007110"/>
    </source>
</evidence>
<feature type="transmembrane region" description="Helical" evidence="6">
    <location>
        <begin position="87"/>
        <end position="108"/>
    </location>
</feature>
<reference evidence="8" key="1">
    <citation type="submission" date="2015-02" db="EMBL/GenBank/DDBJ databases">
        <title>Genome sequencing for Strongylocentrotus purpuratus.</title>
        <authorList>
            <person name="Murali S."/>
            <person name="Liu Y."/>
            <person name="Vee V."/>
            <person name="English A."/>
            <person name="Wang M."/>
            <person name="Skinner E."/>
            <person name="Han Y."/>
            <person name="Muzny D.M."/>
            <person name="Worley K.C."/>
            <person name="Gibbs R.A."/>
        </authorList>
    </citation>
    <scope>NUCLEOTIDE SEQUENCE</scope>
</reference>
<dbReference type="OMA" id="NICLWIC"/>
<feature type="transmembrane region" description="Helical" evidence="6">
    <location>
        <begin position="54"/>
        <end position="75"/>
    </location>
</feature>
<feature type="transmembrane region" description="Helical" evidence="6">
    <location>
        <begin position="214"/>
        <end position="242"/>
    </location>
</feature>
<evidence type="ECO:0000256" key="4">
    <source>
        <dbReference type="ARBA" id="ARBA00022989"/>
    </source>
</evidence>
<evidence type="ECO:0000313" key="7">
    <source>
        <dbReference type="EnsemblMetazoa" id="XP_003727534"/>
    </source>
</evidence>
<dbReference type="Proteomes" id="UP000007110">
    <property type="component" value="Unassembled WGS sequence"/>
</dbReference>
<comment type="subcellular location">
    <subcellularLocation>
        <location evidence="1 6">Membrane</location>
        <topology evidence="1 6">Multi-pass membrane protein</topology>
    </subcellularLocation>
</comment>
<protein>
    <recommendedName>
        <fullName evidence="6">Tetraspanin</fullName>
    </recommendedName>
</protein>
<comment type="similarity">
    <text evidence="2 6">Belongs to the tetraspanin (TM4SF) family.</text>
</comment>
<evidence type="ECO:0000256" key="1">
    <source>
        <dbReference type="ARBA" id="ARBA00004141"/>
    </source>
</evidence>
<evidence type="ECO:0000256" key="5">
    <source>
        <dbReference type="ARBA" id="ARBA00023136"/>
    </source>
</evidence>
<dbReference type="PANTHER" id="PTHR19282">
    <property type="entry name" value="TETRASPANIN"/>
    <property type="match status" value="1"/>
</dbReference>
<keyword evidence="8" id="KW-1185">Reference proteome</keyword>
<dbReference type="EnsemblMetazoa" id="XM_003727486">
    <property type="protein sequence ID" value="XP_003727534"/>
    <property type="gene ID" value="LOC100891618"/>
</dbReference>